<evidence type="ECO:0000313" key="2">
    <source>
        <dbReference type="Proteomes" id="UP000822688"/>
    </source>
</evidence>
<gene>
    <name evidence="1" type="ORF">KC19_5G141100</name>
</gene>
<evidence type="ECO:0000313" key="1">
    <source>
        <dbReference type="EMBL" id="KAG0577233.1"/>
    </source>
</evidence>
<sequence length="200" mass="22428">MRGTEDEVRRGADVVSVEEYANSHVVARRHIDFTNTPLQCNDHVCNSVVLDAIVLDNHVGLPSTIPTPLADTSELSPFDPTNPFPLSECHEMLESPLEGALAFIGEDSRSEKHPECCLLDCEAGRTAGPSSNNYASGLNFNSNSLEVETSLLKVVHVFHQEKQQLMQMNMDLRSKLLELERKFQEHMLCCPERIRPSKKR</sequence>
<proteinExistence type="predicted"/>
<organism evidence="1 2">
    <name type="scientific">Ceratodon purpureus</name>
    <name type="common">Fire moss</name>
    <name type="synonym">Dicranum purpureum</name>
    <dbReference type="NCBI Taxonomy" id="3225"/>
    <lineage>
        <taxon>Eukaryota</taxon>
        <taxon>Viridiplantae</taxon>
        <taxon>Streptophyta</taxon>
        <taxon>Embryophyta</taxon>
        <taxon>Bryophyta</taxon>
        <taxon>Bryophytina</taxon>
        <taxon>Bryopsida</taxon>
        <taxon>Dicranidae</taxon>
        <taxon>Pseudoditrichales</taxon>
        <taxon>Ditrichaceae</taxon>
        <taxon>Ceratodon</taxon>
    </lineage>
</organism>
<name>A0A8T0I3N1_CERPU</name>
<comment type="caution">
    <text evidence="1">The sequence shown here is derived from an EMBL/GenBank/DDBJ whole genome shotgun (WGS) entry which is preliminary data.</text>
</comment>
<dbReference type="AlphaFoldDB" id="A0A8T0I3N1"/>
<reference evidence="1" key="1">
    <citation type="submission" date="2020-06" db="EMBL/GenBank/DDBJ databases">
        <title>WGS assembly of Ceratodon purpureus strain R40.</title>
        <authorList>
            <person name="Carey S.B."/>
            <person name="Jenkins J."/>
            <person name="Shu S."/>
            <person name="Lovell J.T."/>
            <person name="Sreedasyam A."/>
            <person name="Maumus F."/>
            <person name="Tiley G.P."/>
            <person name="Fernandez-Pozo N."/>
            <person name="Barry K."/>
            <person name="Chen C."/>
            <person name="Wang M."/>
            <person name="Lipzen A."/>
            <person name="Daum C."/>
            <person name="Saski C.A."/>
            <person name="Payton A.C."/>
            <person name="Mcbreen J.C."/>
            <person name="Conrad R.E."/>
            <person name="Kollar L.M."/>
            <person name="Olsson S."/>
            <person name="Huttunen S."/>
            <person name="Landis J.B."/>
            <person name="Wickett N.J."/>
            <person name="Johnson M.G."/>
            <person name="Rensing S.A."/>
            <person name="Grimwood J."/>
            <person name="Schmutz J."/>
            <person name="Mcdaniel S.F."/>
        </authorList>
    </citation>
    <scope>NUCLEOTIDE SEQUENCE</scope>
    <source>
        <strain evidence="1">R40</strain>
    </source>
</reference>
<keyword evidence="2" id="KW-1185">Reference proteome</keyword>
<accession>A0A8T0I3N1</accession>
<dbReference type="Proteomes" id="UP000822688">
    <property type="component" value="Chromosome 5"/>
</dbReference>
<protein>
    <submittedName>
        <fullName evidence="1">Uncharacterized protein</fullName>
    </submittedName>
</protein>
<dbReference type="EMBL" id="CM026425">
    <property type="protein sequence ID" value="KAG0577233.1"/>
    <property type="molecule type" value="Genomic_DNA"/>
</dbReference>